<evidence type="ECO:0000313" key="2">
    <source>
        <dbReference type="Proteomes" id="UP000003688"/>
    </source>
</evidence>
<protein>
    <submittedName>
        <fullName evidence="1">Uncharacterized protein</fullName>
    </submittedName>
</protein>
<dbReference type="AlphaFoldDB" id="B9XQD7"/>
<organism evidence="1 2">
    <name type="scientific">Pedosphaera parvula (strain Ellin514)</name>
    <dbReference type="NCBI Taxonomy" id="320771"/>
    <lineage>
        <taxon>Bacteria</taxon>
        <taxon>Pseudomonadati</taxon>
        <taxon>Verrucomicrobiota</taxon>
        <taxon>Pedosphaerae</taxon>
        <taxon>Pedosphaerales</taxon>
        <taxon>Pedosphaeraceae</taxon>
        <taxon>Pedosphaera</taxon>
    </lineage>
</organism>
<name>B9XQD7_PEDPL</name>
<dbReference type="STRING" id="320771.Cflav_PD1136"/>
<accession>B9XQD7</accession>
<keyword evidence="2" id="KW-1185">Reference proteome</keyword>
<dbReference type="Proteomes" id="UP000003688">
    <property type="component" value="Unassembled WGS sequence"/>
</dbReference>
<comment type="caution">
    <text evidence="1">The sequence shown here is derived from an EMBL/GenBank/DDBJ whole genome shotgun (WGS) entry which is preliminary data.</text>
</comment>
<sequence length="131" mass="14739">MHDRASDQQATEIVGYMNATNKVATQLPLQELWNNDGFVAAARERWLSAKDITNLLRNGGAQFVVADVGTSLHWIPISECFDFWKREVQPHLASPESKAALGNYPDSYCYFASEWSRGNLTSPIVVLEKQH</sequence>
<evidence type="ECO:0000313" key="1">
    <source>
        <dbReference type="EMBL" id="EEF57961.1"/>
    </source>
</evidence>
<proteinExistence type="predicted"/>
<dbReference type="EMBL" id="ABOX02000053">
    <property type="protein sequence ID" value="EEF57961.1"/>
    <property type="molecule type" value="Genomic_DNA"/>
</dbReference>
<reference evidence="1 2" key="1">
    <citation type="journal article" date="2011" name="J. Bacteriol.">
        <title>Genome sequence of 'Pedosphaera parvula' Ellin514, an aerobic Verrucomicrobial isolate from pasture soil.</title>
        <authorList>
            <person name="Kant R."/>
            <person name="van Passel M.W."/>
            <person name="Sangwan P."/>
            <person name="Palva A."/>
            <person name="Lucas S."/>
            <person name="Copeland A."/>
            <person name="Lapidus A."/>
            <person name="Glavina Del Rio T."/>
            <person name="Dalin E."/>
            <person name="Tice H."/>
            <person name="Bruce D."/>
            <person name="Goodwin L."/>
            <person name="Pitluck S."/>
            <person name="Chertkov O."/>
            <person name="Larimer F.W."/>
            <person name="Land M.L."/>
            <person name="Hauser L."/>
            <person name="Brettin T.S."/>
            <person name="Detter J.C."/>
            <person name="Han S."/>
            <person name="de Vos W.M."/>
            <person name="Janssen P.H."/>
            <person name="Smidt H."/>
        </authorList>
    </citation>
    <scope>NUCLEOTIDE SEQUENCE [LARGE SCALE GENOMIC DNA]</scope>
    <source>
        <strain evidence="1 2">Ellin514</strain>
    </source>
</reference>
<gene>
    <name evidence="1" type="ORF">Cflav_PD1136</name>
</gene>